<comment type="domain">
    <text evidence="2">The C4-type zinc finger motif is necessary both for its ER three-way tubular junction localization and formation.</text>
</comment>
<accession>A0A423TXY7</accession>
<dbReference type="AlphaFoldDB" id="A0A423TXY7"/>
<keyword evidence="2" id="KW-0862">Zinc</keyword>
<dbReference type="OrthoDB" id="3169036at2759"/>
<evidence type="ECO:0000313" key="6">
    <source>
        <dbReference type="EMBL" id="ROT81320.1"/>
    </source>
</evidence>
<evidence type="ECO:0000259" key="5">
    <source>
        <dbReference type="Pfam" id="PF10058"/>
    </source>
</evidence>
<dbReference type="InterPro" id="IPR019273">
    <property type="entry name" value="Lunapark_Znf"/>
</dbReference>
<dbReference type="GO" id="GO:0071788">
    <property type="term" value="P:endoplasmic reticulum tubular network maintenance"/>
    <property type="evidence" value="ECO:0007669"/>
    <property type="project" value="UniProtKB-UniRule"/>
</dbReference>
<keyword evidence="2" id="KW-1133">Transmembrane helix</keyword>
<feature type="transmembrane region" description="Helical" evidence="2">
    <location>
        <begin position="67"/>
        <end position="84"/>
    </location>
</feature>
<evidence type="ECO:0000256" key="3">
    <source>
        <dbReference type="SAM" id="Coils"/>
    </source>
</evidence>
<dbReference type="PANTHER" id="PTHR22166:SF12">
    <property type="entry name" value="ENDOPLASMIC RETICULUM JUNCTION FORMATION PROTEIN LUNAPARK"/>
    <property type="match status" value="1"/>
</dbReference>
<dbReference type="InterPro" id="IPR040115">
    <property type="entry name" value="Lnp"/>
</dbReference>
<comment type="caution">
    <text evidence="6">The sequence shown here is derived from an EMBL/GenBank/DDBJ whole genome shotgun (WGS) entry which is preliminary data.</text>
</comment>
<keyword evidence="3" id="KW-0175">Coiled coil</keyword>
<feature type="domain" description="Lunapark zinc ribbon" evidence="5">
    <location>
        <begin position="292"/>
        <end position="341"/>
    </location>
</feature>
<keyword evidence="2" id="KW-0472">Membrane</keyword>
<comment type="similarity">
    <text evidence="1 2">Belongs to the lunapark family.</text>
</comment>
<evidence type="ECO:0000256" key="1">
    <source>
        <dbReference type="ARBA" id="ARBA00009940"/>
    </source>
</evidence>
<evidence type="ECO:0000313" key="7">
    <source>
        <dbReference type="Proteomes" id="UP000283509"/>
    </source>
</evidence>
<keyword evidence="2" id="KW-0863">Zinc-finger</keyword>
<keyword evidence="7" id="KW-1185">Reference proteome</keyword>
<gene>
    <name evidence="6" type="ORF">C7M84_025502</name>
</gene>
<feature type="compositionally biased region" description="Pro residues" evidence="4">
    <location>
        <begin position="275"/>
        <end position="284"/>
    </location>
</feature>
<name>A0A423TXY7_PENVA</name>
<dbReference type="EMBL" id="QCYY01000990">
    <property type="protein sequence ID" value="ROT81320.1"/>
    <property type="molecule type" value="Genomic_DNA"/>
</dbReference>
<keyword evidence="2" id="KW-0256">Endoplasmic reticulum</keyword>
<dbReference type="PANTHER" id="PTHR22166">
    <property type="entry name" value="ENDOPLASMIC RETICULUM JUNCTION FORMATION PROTEIN LUNAPARK"/>
    <property type="match status" value="1"/>
</dbReference>
<feature type="compositionally biased region" description="Polar residues" evidence="4">
    <location>
        <begin position="242"/>
        <end position="256"/>
    </location>
</feature>
<keyword evidence="2" id="KW-0812">Transmembrane</keyword>
<keyword evidence="2" id="KW-0479">Metal-binding</keyword>
<protein>
    <recommendedName>
        <fullName evidence="2">Endoplasmic reticulum junction formation protein lunapark</fullName>
    </recommendedName>
</protein>
<feature type="coiled-coil region" evidence="3">
    <location>
        <begin position="96"/>
        <end position="123"/>
    </location>
</feature>
<feature type="transmembrane region" description="Helical" evidence="2">
    <location>
        <begin position="40"/>
        <end position="61"/>
    </location>
</feature>
<sequence>MLWKKQSTKEVLEQIQKDVLQIEEYGANTQQRQKRLVGSLVLYSAIFYLIAVAVFYFYYFPPQLQERLLYATPFIVFPFLIYLLKRLLSWYYRRKITKNELKLKSLRERKEKILEQVMETETYKVAKEILETYAPDQLRKSQVLKPQPVVQTPAQRMPSPSSQQSEVRKRLVNSGTTSPPGPPAGLVRPTVAPSGLHQTPGFPPRPQLLAQSAPTRPGIGSTSPHRVSPSPALTHGPPSHSHPMSASVPPSYSTPASILHSHPARPDPSSTGNGPPGPPMPRPVLPRERGYFDRFVEYLVGDGPANRFALVCRQCESHNGMALKDEFPYLAFRCAYCYYWNPARKQRPSAPRLEDLTPQPPPSLSNQEAAALGMRRELHHHLSSQAQNPHPARKVWQPRARRLTPLRAYSIKD</sequence>
<feature type="region of interest" description="Disordered" evidence="4">
    <location>
        <begin position="148"/>
        <end position="286"/>
    </location>
</feature>
<dbReference type="GO" id="GO:1903373">
    <property type="term" value="P:positive regulation of endoplasmic reticulum tubular network organization"/>
    <property type="evidence" value="ECO:0007669"/>
    <property type="project" value="UniProtKB-UniRule"/>
</dbReference>
<dbReference type="GO" id="GO:0008270">
    <property type="term" value="F:zinc ion binding"/>
    <property type="evidence" value="ECO:0007669"/>
    <property type="project" value="UniProtKB-KW"/>
</dbReference>
<feature type="compositionally biased region" description="Polar residues" evidence="4">
    <location>
        <begin position="149"/>
        <end position="165"/>
    </location>
</feature>
<comment type="function">
    <text evidence="2">Plays a role in determining ER morphology.</text>
</comment>
<dbReference type="GO" id="GO:0098826">
    <property type="term" value="C:endoplasmic reticulum tubular network membrane"/>
    <property type="evidence" value="ECO:0007669"/>
    <property type="project" value="UniProtKB-UniRule"/>
</dbReference>
<reference evidence="6 7" key="1">
    <citation type="submission" date="2018-04" db="EMBL/GenBank/DDBJ databases">
        <authorList>
            <person name="Zhang X."/>
            <person name="Yuan J."/>
            <person name="Li F."/>
            <person name="Xiang J."/>
        </authorList>
    </citation>
    <scope>NUCLEOTIDE SEQUENCE [LARGE SCALE GENOMIC DNA]</scope>
    <source>
        <tissue evidence="6">Muscle</tissue>
    </source>
</reference>
<evidence type="ECO:0000256" key="4">
    <source>
        <dbReference type="SAM" id="MobiDB-lite"/>
    </source>
</evidence>
<comment type="subcellular location">
    <subcellularLocation>
        <location evidence="2">Endoplasmic reticulum membrane</location>
        <topology evidence="2">Multi-pass membrane protein</topology>
    </subcellularLocation>
</comment>
<reference evidence="6 7" key="2">
    <citation type="submission" date="2019-01" db="EMBL/GenBank/DDBJ databases">
        <title>The decoding of complex shrimp genome reveals the adaptation for benthos swimmer, frequently molting mechanism and breeding impact on genome.</title>
        <authorList>
            <person name="Sun Y."/>
            <person name="Gao Y."/>
            <person name="Yu Y."/>
        </authorList>
    </citation>
    <scope>NUCLEOTIDE SEQUENCE [LARGE SCALE GENOMIC DNA]</scope>
    <source>
        <tissue evidence="6">Muscle</tissue>
    </source>
</reference>
<dbReference type="Pfam" id="PF10058">
    <property type="entry name" value="Zn_ribbon_10"/>
    <property type="match status" value="1"/>
</dbReference>
<feature type="compositionally biased region" description="Polar residues" evidence="4">
    <location>
        <begin position="209"/>
        <end position="225"/>
    </location>
</feature>
<feature type="region of interest" description="Disordered" evidence="4">
    <location>
        <begin position="348"/>
        <end position="399"/>
    </location>
</feature>
<organism evidence="6 7">
    <name type="scientific">Penaeus vannamei</name>
    <name type="common">Whiteleg shrimp</name>
    <name type="synonym">Litopenaeus vannamei</name>
    <dbReference type="NCBI Taxonomy" id="6689"/>
    <lineage>
        <taxon>Eukaryota</taxon>
        <taxon>Metazoa</taxon>
        <taxon>Ecdysozoa</taxon>
        <taxon>Arthropoda</taxon>
        <taxon>Crustacea</taxon>
        <taxon>Multicrustacea</taxon>
        <taxon>Malacostraca</taxon>
        <taxon>Eumalacostraca</taxon>
        <taxon>Eucarida</taxon>
        <taxon>Decapoda</taxon>
        <taxon>Dendrobranchiata</taxon>
        <taxon>Penaeoidea</taxon>
        <taxon>Penaeidae</taxon>
        <taxon>Penaeus</taxon>
    </lineage>
</organism>
<dbReference type="Proteomes" id="UP000283509">
    <property type="component" value="Unassembled WGS sequence"/>
</dbReference>
<proteinExistence type="inferred from homology"/>
<evidence type="ECO:0000256" key="2">
    <source>
        <dbReference type="RuleBase" id="RU367073"/>
    </source>
</evidence>
<dbReference type="STRING" id="6689.A0A423TXY7"/>